<protein>
    <submittedName>
        <fullName evidence="2">Uncharacterized protein</fullName>
    </submittedName>
</protein>
<gene>
    <name evidence="2" type="ORF">RMSM_01455</name>
</gene>
<dbReference type="EMBL" id="ANOG01000216">
    <property type="protein sequence ID" value="EMI21619.1"/>
    <property type="molecule type" value="Genomic_DNA"/>
</dbReference>
<dbReference type="AlphaFoldDB" id="M5S5Z6"/>
<dbReference type="PATRIC" id="fig|1265738.3.peg.1446"/>
<proteinExistence type="predicted"/>
<feature type="compositionally biased region" description="Polar residues" evidence="1">
    <location>
        <begin position="30"/>
        <end position="42"/>
    </location>
</feature>
<reference evidence="2 3" key="1">
    <citation type="journal article" date="2013" name="Mar. Genomics">
        <title>Expression of sulfatases in Rhodopirellula baltica and the diversity of sulfatases in the genus Rhodopirellula.</title>
        <authorList>
            <person name="Wegner C.E."/>
            <person name="Richter-Heitmann T."/>
            <person name="Klindworth A."/>
            <person name="Klockow C."/>
            <person name="Richter M."/>
            <person name="Achstetter T."/>
            <person name="Glockner F.O."/>
            <person name="Harder J."/>
        </authorList>
    </citation>
    <scope>NUCLEOTIDE SEQUENCE [LARGE SCALE GENOMIC DNA]</scope>
    <source>
        <strain evidence="2 3">SM1</strain>
    </source>
</reference>
<keyword evidence="3" id="KW-1185">Reference proteome</keyword>
<accession>M5S5Z6</accession>
<evidence type="ECO:0000313" key="2">
    <source>
        <dbReference type="EMBL" id="EMI21619.1"/>
    </source>
</evidence>
<comment type="caution">
    <text evidence="2">The sequence shown here is derived from an EMBL/GenBank/DDBJ whole genome shotgun (WGS) entry which is preliminary data.</text>
</comment>
<name>M5S5Z6_9BACT</name>
<organism evidence="2 3">
    <name type="scientific">Rhodopirellula maiorica SM1</name>
    <dbReference type="NCBI Taxonomy" id="1265738"/>
    <lineage>
        <taxon>Bacteria</taxon>
        <taxon>Pseudomonadati</taxon>
        <taxon>Planctomycetota</taxon>
        <taxon>Planctomycetia</taxon>
        <taxon>Pirellulales</taxon>
        <taxon>Pirellulaceae</taxon>
        <taxon>Novipirellula</taxon>
    </lineage>
</organism>
<evidence type="ECO:0000313" key="3">
    <source>
        <dbReference type="Proteomes" id="UP000011991"/>
    </source>
</evidence>
<feature type="region of interest" description="Disordered" evidence="1">
    <location>
        <begin position="30"/>
        <end position="50"/>
    </location>
</feature>
<evidence type="ECO:0000256" key="1">
    <source>
        <dbReference type="SAM" id="MobiDB-lite"/>
    </source>
</evidence>
<sequence length="50" mass="5650">MQKSHLPDLRRYRNLVRPTSPVANCVMQNATPATTSVPNSSGYLRHSPWN</sequence>
<dbReference type="Proteomes" id="UP000011991">
    <property type="component" value="Unassembled WGS sequence"/>
</dbReference>